<comment type="caution">
    <text evidence="1">The sequence shown here is derived from an EMBL/GenBank/DDBJ whole genome shotgun (WGS) entry which is preliminary data.</text>
</comment>
<dbReference type="SUPFAM" id="SSF52266">
    <property type="entry name" value="SGNH hydrolase"/>
    <property type="match status" value="1"/>
</dbReference>
<gene>
    <name evidence="1" type="ORF">E6C55_23910</name>
</gene>
<dbReference type="Gene3D" id="3.40.50.1110">
    <property type="entry name" value="SGNH hydrolase"/>
    <property type="match status" value="1"/>
</dbReference>
<name>A0A4S4BL08_9BACL</name>
<dbReference type="AlphaFoldDB" id="A0A4S4BL08"/>
<keyword evidence="2" id="KW-1185">Reference proteome</keyword>
<dbReference type="EMBL" id="SSOB01000037">
    <property type="protein sequence ID" value="THF74830.1"/>
    <property type="molecule type" value="Genomic_DNA"/>
</dbReference>
<keyword evidence="1" id="KW-0378">Hydrolase</keyword>
<accession>A0A4S4BL08</accession>
<sequence>MNPDWSVARHRGPLVHTRRALEKGRLTVGYAGGSITEYGPSAHNWPEPVHRWLSARYPQTRIYVENAAIGATGSDLMLFRAERDLIGRGCDLIFLEYAVNDGMTPADRRMRTREGLIRKLLAGGTTDLVIVYTYSQRMYESMMRGEIPDSIREFELLAEHYGIGSVWVGLHALREVQAGLMTWDEWLPDGLHPTHRGSWSYAQAVMEFISAELDGKVPASGGRSFSRKKAASSHIPPPYMEDSGQDHAWANAALVPFEQVELEGSWLFVRPTAVLPWTDCLLCTSALGSKMSFSFAGTRLALGFDFGKRSAEFVYRIDDGEPVQSSRERPAWCGDGGWFQLYWVGGPLERGLHRVEIEVVHGNREECGGTRFHLGLIGVIP</sequence>
<reference evidence="1 2" key="1">
    <citation type="submission" date="2019-04" db="EMBL/GenBank/DDBJ databases">
        <title>Cohnella sp. nov. isolated from preserved vegetables.</title>
        <authorList>
            <person name="Lin S.-Y."/>
            <person name="Hung M.-H."/>
            <person name="Young C.-C."/>
        </authorList>
    </citation>
    <scope>NUCLEOTIDE SEQUENCE [LARGE SCALE GENOMIC DNA]</scope>
    <source>
        <strain evidence="1 2">CC-MHH1044</strain>
    </source>
</reference>
<dbReference type="GO" id="GO:0016787">
    <property type="term" value="F:hydrolase activity"/>
    <property type="evidence" value="ECO:0007669"/>
    <property type="project" value="UniProtKB-KW"/>
</dbReference>
<dbReference type="InterPro" id="IPR036514">
    <property type="entry name" value="SGNH_hydro_sf"/>
</dbReference>
<dbReference type="CDD" id="cd00229">
    <property type="entry name" value="SGNH_hydrolase"/>
    <property type="match status" value="1"/>
</dbReference>
<proteinExistence type="predicted"/>
<evidence type="ECO:0000313" key="2">
    <source>
        <dbReference type="Proteomes" id="UP000310636"/>
    </source>
</evidence>
<evidence type="ECO:0000313" key="1">
    <source>
        <dbReference type="EMBL" id="THF74830.1"/>
    </source>
</evidence>
<dbReference type="OrthoDB" id="8233337at2"/>
<protein>
    <submittedName>
        <fullName evidence="1">SGNH/GDSL hydrolase family protein</fullName>
    </submittedName>
</protein>
<dbReference type="Proteomes" id="UP000310636">
    <property type="component" value="Unassembled WGS sequence"/>
</dbReference>
<organism evidence="1 2">
    <name type="scientific">Cohnella fermenti</name>
    <dbReference type="NCBI Taxonomy" id="2565925"/>
    <lineage>
        <taxon>Bacteria</taxon>
        <taxon>Bacillati</taxon>
        <taxon>Bacillota</taxon>
        <taxon>Bacilli</taxon>
        <taxon>Bacillales</taxon>
        <taxon>Paenibacillaceae</taxon>
        <taxon>Cohnella</taxon>
    </lineage>
</organism>
<dbReference type="PANTHER" id="PTHR34407">
    <property type="entry name" value="EXPRESSED PROTEIN"/>
    <property type="match status" value="1"/>
</dbReference>
<dbReference type="PANTHER" id="PTHR34407:SF1">
    <property type="entry name" value="SGNH HYDROLASE-TYPE ESTERASE DOMAIN-CONTAINING PROTEIN"/>
    <property type="match status" value="1"/>
</dbReference>
<dbReference type="RefSeq" id="WP_136372343.1">
    <property type="nucleotide sequence ID" value="NZ_SSOB01000037.1"/>
</dbReference>